<gene>
    <name evidence="1" type="ORF">SPACI_022660</name>
</gene>
<evidence type="ECO:0000313" key="1">
    <source>
        <dbReference type="EMBL" id="XFO72220.1"/>
    </source>
</evidence>
<organism evidence="1 2">
    <name type="scientific">Sporomusa acidovorans (strain ATCC 49682 / DSM 3132 / Mol)</name>
    <dbReference type="NCBI Taxonomy" id="1123286"/>
    <lineage>
        <taxon>Bacteria</taxon>
        <taxon>Bacillati</taxon>
        <taxon>Bacillota</taxon>
        <taxon>Negativicutes</taxon>
        <taxon>Selenomonadales</taxon>
        <taxon>Sporomusaceae</taxon>
        <taxon>Sporomusa</taxon>
    </lineage>
</organism>
<dbReference type="RefSeq" id="WP_093798135.1">
    <property type="nucleotide sequence ID" value="NZ_CP155571.1"/>
</dbReference>
<evidence type="ECO:0000313" key="2">
    <source>
        <dbReference type="Proteomes" id="UP000216052"/>
    </source>
</evidence>
<keyword evidence="2" id="KW-1185">Reference proteome</keyword>
<proteinExistence type="predicted"/>
<dbReference type="Proteomes" id="UP000216052">
    <property type="component" value="Chromosome"/>
</dbReference>
<name>A0ABZ3J2D6_SPOA4</name>
<evidence type="ECO:0008006" key="3">
    <source>
        <dbReference type="Google" id="ProtNLM"/>
    </source>
</evidence>
<dbReference type="EMBL" id="CP155571">
    <property type="protein sequence ID" value="XFO72220.1"/>
    <property type="molecule type" value="Genomic_DNA"/>
</dbReference>
<accession>A0ABZ3J2D6</accession>
<sequence>MYTRFAAEGLGGDKIGADFDKNYYNNSSAATIDRWGILIKGKGFNYKIGRQDGALGQGLLYDSTGYMGKNQAALDGLIAWGKTGDTNLTFVATKVWGTGSTTPAYAIDASYSPAKGWKLGGTLSRLGGDIDTNYWAINTAYTDSDSAGNGGAR</sequence>
<reference evidence="1" key="1">
    <citation type="submission" date="2024-05" db="EMBL/GenBank/DDBJ databases">
        <title>Isolation and characterization of Sporomusa carbonis sp. nov., a carboxydotrophic hydrogenogen in the genus of Sporomusa isolated from a charcoal burning pile.</title>
        <authorList>
            <person name="Boeer T."/>
            <person name="Rosenbaum F."/>
            <person name="Eysell L."/>
            <person name="Mueller V."/>
            <person name="Daniel R."/>
            <person name="Poehlein A."/>
        </authorList>
    </citation>
    <scope>NUCLEOTIDE SEQUENCE [LARGE SCALE GENOMIC DNA]</scope>
    <source>
        <strain evidence="1">DSM 3132</strain>
    </source>
</reference>
<protein>
    <recommendedName>
        <fullName evidence="3">Alginate export domain-containing protein</fullName>
    </recommendedName>
</protein>